<gene>
    <name evidence="3" type="ORF">GCM10023149_51360</name>
</gene>
<reference evidence="4" key="1">
    <citation type="journal article" date="2019" name="Int. J. Syst. Evol. Microbiol.">
        <title>The Global Catalogue of Microorganisms (GCM) 10K type strain sequencing project: providing services to taxonomists for standard genome sequencing and annotation.</title>
        <authorList>
            <consortium name="The Broad Institute Genomics Platform"/>
            <consortium name="The Broad Institute Genome Sequencing Center for Infectious Disease"/>
            <person name="Wu L."/>
            <person name="Ma J."/>
        </authorList>
    </citation>
    <scope>NUCLEOTIDE SEQUENCE [LARGE SCALE GENOMIC DNA]</scope>
    <source>
        <strain evidence="4">JCM 17705</strain>
    </source>
</reference>
<organism evidence="3 4">
    <name type="scientific">Mucilaginibacter gynuensis</name>
    <dbReference type="NCBI Taxonomy" id="1302236"/>
    <lineage>
        <taxon>Bacteria</taxon>
        <taxon>Pseudomonadati</taxon>
        <taxon>Bacteroidota</taxon>
        <taxon>Sphingobacteriia</taxon>
        <taxon>Sphingobacteriales</taxon>
        <taxon>Sphingobacteriaceae</taxon>
        <taxon>Mucilaginibacter</taxon>
    </lineage>
</organism>
<proteinExistence type="predicted"/>
<evidence type="ECO:0000256" key="1">
    <source>
        <dbReference type="SAM" id="SignalP"/>
    </source>
</evidence>
<dbReference type="Proteomes" id="UP001500582">
    <property type="component" value="Unassembled WGS sequence"/>
</dbReference>
<dbReference type="RefSeq" id="WP_345214093.1">
    <property type="nucleotide sequence ID" value="NZ_BAABFT010000025.1"/>
</dbReference>
<evidence type="ECO:0000313" key="3">
    <source>
        <dbReference type="EMBL" id="GAA4340168.1"/>
    </source>
</evidence>
<dbReference type="Pfam" id="PF14771">
    <property type="entry name" value="DUF4476"/>
    <property type="match status" value="1"/>
</dbReference>
<dbReference type="EMBL" id="BAABFT010000025">
    <property type="protein sequence ID" value="GAA4340168.1"/>
    <property type="molecule type" value="Genomic_DNA"/>
</dbReference>
<evidence type="ECO:0000313" key="4">
    <source>
        <dbReference type="Proteomes" id="UP001500582"/>
    </source>
</evidence>
<accession>A0ABP8HJN2</accession>
<feature type="domain" description="DUF4476" evidence="2">
    <location>
        <begin position="139"/>
        <end position="227"/>
    </location>
</feature>
<dbReference type="InterPro" id="IPR028011">
    <property type="entry name" value="DUF4476"/>
</dbReference>
<keyword evidence="4" id="KW-1185">Reference proteome</keyword>
<sequence length="231" mass="26474">MKRIFYTLSLLLLVISASAQSFNPPAEVFIAIRENGNYTIKLDDQFIGSRLQRFRFFEVQPGRNLLTISQGNRVLYKDYVSIKPNTRLIAGYSAATGLKVTEELDIIVRGKYNLDNWNNVLFRPEEGGNGRGPVRVNGMEQREYAYLYNTIKAEAFDSGKLKVLKVGLKNSQISTGQLTDLLKMFTFDDKRLESAVFAYNYVSDARNFYQVRDTFTFESGKREIDDLVLKK</sequence>
<keyword evidence="1" id="KW-0732">Signal</keyword>
<comment type="caution">
    <text evidence="3">The sequence shown here is derived from an EMBL/GenBank/DDBJ whole genome shotgun (WGS) entry which is preliminary data.</text>
</comment>
<feature type="signal peptide" evidence="1">
    <location>
        <begin position="1"/>
        <end position="21"/>
    </location>
</feature>
<name>A0ABP8HJN2_9SPHI</name>
<feature type="chain" id="PRO_5046025646" description="DUF4476 domain-containing protein" evidence="1">
    <location>
        <begin position="22"/>
        <end position="231"/>
    </location>
</feature>
<protein>
    <recommendedName>
        <fullName evidence="2">DUF4476 domain-containing protein</fullName>
    </recommendedName>
</protein>
<evidence type="ECO:0000259" key="2">
    <source>
        <dbReference type="Pfam" id="PF14771"/>
    </source>
</evidence>